<protein>
    <submittedName>
        <fullName evidence="1">Uncharacterized protein</fullName>
    </submittedName>
</protein>
<name>A0A7C8M7J9_9PLEO</name>
<keyword evidence="2" id="KW-1185">Reference proteome</keyword>
<evidence type="ECO:0000313" key="1">
    <source>
        <dbReference type="EMBL" id="KAF2871158.1"/>
    </source>
</evidence>
<dbReference type="OrthoDB" id="10261951at2759"/>
<sequence>MDPLPQYGSHAFIPYLSDPHPTSLAPLTLLNTSTWTYSGPLLAPTSRSLPPSFHTWCQTTISGPFLPRLLPFLRFLYAFLRDAGVSHYWLTIRASKPTAEYNTVRWHTDDIFFDDAGAQGRADDDVAGPNPNNTRVNKSTQRAYWKLAATLLGPATLFQTSNPRALAAQRAAQRAEAASRSPHTCTTMRCPTCLEAIEAVRHTMASALAPHATASPAYGSAAFFRLGPDHGAVHSEPACPTDRIFVNVVPGSEDELRALMARWGLGFPRSWCFGVPVVFGEGGGVGGEEGRVDCPVGGGDGGAVESGAVESGASTSTMSVNLGEEYTEWVNKKGFRFSQVFGGAGDE</sequence>
<accession>A0A7C8M7J9</accession>
<reference evidence="1 2" key="1">
    <citation type="submission" date="2020-01" db="EMBL/GenBank/DDBJ databases">
        <authorList>
            <consortium name="DOE Joint Genome Institute"/>
            <person name="Haridas S."/>
            <person name="Albert R."/>
            <person name="Binder M."/>
            <person name="Bloem J."/>
            <person name="Labutti K."/>
            <person name="Salamov A."/>
            <person name="Andreopoulos B."/>
            <person name="Baker S.E."/>
            <person name="Barry K."/>
            <person name="Bills G."/>
            <person name="Bluhm B.H."/>
            <person name="Cannon C."/>
            <person name="Castanera R."/>
            <person name="Culley D.E."/>
            <person name="Daum C."/>
            <person name="Ezra D."/>
            <person name="Gonzalez J.B."/>
            <person name="Henrissat B."/>
            <person name="Kuo A."/>
            <person name="Liang C."/>
            <person name="Lipzen A."/>
            <person name="Lutzoni F."/>
            <person name="Magnuson J."/>
            <person name="Mondo S."/>
            <person name="Nolan M."/>
            <person name="Ohm R."/>
            <person name="Pangilinan J."/>
            <person name="Park H.-J.H."/>
            <person name="Ramirez L."/>
            <person name="Alfaro M."/>
            <person name="Sun H."/>
            <person name="Tritt A."/>
            <person name="Yoshinaga Y."/>
            <person name="Zwiers L.-H.L."/>
            <person name="Turgeon B.G."/>
            <person name="Goodwin S.B."/>
            <person name="Spatafora J.W."/>
            <person name="Crous P.W."/>
            <person name="Grigoriev I.V."/>
        </authorList>
    </citation>
    <scope>NUCLEOTIDE SEQUENCE [LARGE SCALE GENOMIC DNA]</scope>
    <source>
        <strain evidence="1 2">CBS 611.86</strain>
    </source>
</reference>
<gene>
    <name evidence="1" type="ORF">BDV95DRAFT_668524</name>
</gene>
<dbReference type="Proteomes" id="UP000481861">
    <property type="component" value="Unassembled WGS sequence"/>
</dbReference>
<dbReference type="AlphaFoldDB" id="A0A7C8M7J9"/>
<dbReference type="EMBL" id="JAADJZ010000012">
    <property type="protein sequence ID" value="KAF2871158.1"/>
    <property type="molecule type" value="Genomic_DNA"/>
</dbReference>
<evidence type="ECO:0000313" key="2">
    <source>
        <dbReference type="Proteomes" id="UP000481861"/>
    </source>
</evidence>
<proteinExistence type="predicted"/>
<comment type="caution">
    <text evidence="1">The sequence shown here is derived from an EMBL/GenBank/DDBJ whole genome shotgun (WGS) entry which is preliminary data.</text>
</comment>
<organism evidence="1 2">
    <name type="scientific">Massariosphaeria phaeospora</name>
    <dbReference type="NCBI Taxonomy" id="100035"/>
    <lineage>
        <taxon>Eukaryota</taxon>
        <taxon>Fungi</taxon>
        <taxon>Dikarya</taxon>
        <taxon>Ascomycota</taxon>
        <taxon>Pezizomycotina</taxon>
        <taxon>Dothideomycetes</taxon>
        <taxon>Pleosporomycetidae</taxon>
        <taxon>Pleosporales</taxon>
        <taxon>Pleosporales incertae sedis</taxon>
        <taxon>Massariosphaeria</taxon>
    </lineage>
</organism>